<name>A0AA37RX07_9GAMM</name>
<dbReference type="GO" id="GO:0006308">
    <property type="term" value="P:DNA catabolic process"/>
    <property type="evidence" value="ECO:0007669"/>
    <property type="project" value="UniProtKB-UniRule"/>
</dbReference>
<dbReference type="GO" id="GO:0009318">
    <property type="term" value="C:exodeoxyribonuclease VII complex"/>
    <property type="evidence" value="ECO:0007669"/>
    <property type="project" value="UniProtKB-UniRule"/>
</dbReference>
<evidence type="ECO:0000256" key="6">
    <source>
        <dbReference type="HAMAP-Rule" id="MF_00337"/>
    </source>
</evidence>
<dbReference type="RefSeq" id="WP_095504123.1">
    <property type="nucleotide sequence ID" value="NZ_BSNC01000005.1"/>
</dbReference>
<protein>
    <recommendedName>
        <fullName evidence="6">Exodeoxyribonuclease 7 small subunit</fullName>
        <ecNumber evidence="6">3.1.11.6</ecNumber>
    </recommendedName>
    <alternativeName>
        <fullName evidence="6">Exodeoxyribonuclease VII small subunit</fullName>
        <shortName evidence="6">Exonuclease VII small subunit</shortName>
    </alternativeName>
</protein>
<accession>A0AA37RX07</accession>
<evidence type="ECO:0000256" key="7">
    <source>
        <dbReference type="SAM" id="Coils"/>
    </source>
</evidence>
<evidence type="ECO:0000256" key="3">
    <source>
        <dbReference type="ARBA" id="ARBA00022722"/>
    </source>
</evidence>
<comment type="caution">
    <text evidence="8">The sequence shown here is derived from an EMBL/GenBank/DDBJ whole genome shotgun (WGS) entry which is preliminary data.</text>
</comment>
<comment type="subunit">
    <text evidence="6">Heterooligomer composed of large and small subunits.</text>
</comment>
<gene>
    <name evidence="6 8" type="primary">xseB</name>
    <name evidence="8" type="ORF">GCM10007895_21160</name>
</gene>
<dbReference type="PANTHER" id="PTHR34137:SF1">
    <property type="entry name" value="EXODEOXYRIBONUCLEASE 7 SMALL SUBUNIT"/>
    <property type="match status" value="1"/>
</dbReference>
<comment type="catalytic activity">
    <reaction evidence="6">
        <text>Exonucleolytic cleavage in either 5'- to 3'- or 3'- to 5'-direction to yield nucleoside 5'-phosphates.</text>
        <dbReference type="EC" id="3.1.11.6"/>
    </reaction>
</comment>
<dbReference type="EC" id="3.1.11.6" evidence="6"/>
<reference evidence="8" key="2">
    <citation type="submission" date="2023-01" db="EMBL/GenBank/DDBJ databases">
        <title>Draft genome sequence of Paraferrimonas sedimenticola strain NBRC 101628.</title>
        <authorList>
            <person name="Sun Q."/>
            <person name="Mori K."/>
        </authorList>
    </citation>
    <scope>NUCLEOTIDE SEQUENCE</scope>
    <source>
        <strain evidence="8">NBRC 101628</strain>
    </source>
</reference>
<dbReference type="Pfam" id="PF02609">
    <property type="entry name" value="Exonuc_VII_S"/>
    <property type="match status" value="1"/>
</dbReference>
<comment type="subcellular location">
    <subcellularLocation>
        <location evidence="6">Cytoplasm</location>
    </subcellularLocation>
</comment>
<dbReference type="PIRSF" id="PIRSF006488">
    <property type="entry name" value="Exonuc_VII_S"/>
    <property type="match status" value="1"/>
</dbReference>
<comment type="function">
    <text evidence="6">Bidirectionally degrades single-stranded DNA into large acid-insoluble oligonucleotides, which are then degraded further into small acid-soluble oligonucleotides.</text>
</comment>
<keyword evidence="2 6" id="KW-0963">Cytoplasm</keyword>
<dbReference type="NCBIfam" id="TIGR01280">
    <property type="entry name" value="xseB"/>
    <property type="match status" value="1"/>
</dbReference>
<evidence type="ECO:0000313" key="8">
    <source>
        <dbReference type="EMBL" id="GLP96810.1"/>
    </source>
</evidence>
<comment type="similarity">
    <text evidence="1 6">Belongs to the XseB family.</text>
</comment>
<proteinExistence type="inferred from homology"/>
<dbReference type="Gene3D" id="1.10.287.1040">
    <property type="entry name" value="Exonuclease VII, small subunit"/>
    <property type="match status" value="1"/>
</dbReference>
<keyword evidence="7" id="KW-0175">Coiled coil</keyword>
<feature type="coiled-coil region" evidence="7">
    <location>
        <begin position="7"/>
        <end position="65"/>
    </location>
</feature>
<dbReference type="SUPFAM" id="SSF116842">
    <property type="entry name" value="XseB-like"/>
    <property type="match status" value="1"/>
</dbReference>
<dbReference type="AlphaFoldDB" id="A0AA37RX07"/>
<dbReference type="GO" id="GO:0008855">
    <property type="term" value="F:exodeoxyribonuclease VII activity"/>
    <property type="evidence" value="ECO:0007669"/>
    <property type="project" value="UniProtKB-UniRule"/>
</dbReference>
<evidence type="ECO:0000256" key="4">
    <source>
        <dbReference type="ARBA" id="ARBA00022801"/>
    </source>
</evidence>
<evidence type="ECO:0000256" key="1">
    <source>
        <dbReference type="ARBA" id="ARBA00009998"/>
    </source>
</evidence>
<keyword evidence="5 6" id="KW-0269">Exonuclease</keyword>
<sequence>MSENASEIKFEQALAELEQIVQNLEQGNLPLEQALAQFEQGIGLLRSSQARLEKAQQQVSILMGNNPELADFDKEGLE</sequence>
<dbReference type="GO" id="GO:0005829">
    <property type="term" value="C:cytosol"/>
    <property type="evidence" value="ECO:0007669"/>
    <property type="project" value="TreeGrafter"/>
</dbReference>
<evidence type="ECO:0000313" key="9">
    <source>
        <dbReference type="Proteomes" id="UP001161422"/>
    </source>
</evidence>
<evidence type="ECO:0000256" key="2">
    <source>
        <dbReference type="ARBA" id="ARBA00022490"/>
    </source>
</evidence>
<reference evidence="8" key="1">
    <citation type="journal article" date="2014" name="Int. J. Syst. Evol. Microbiol.">
        <title>Complete genome sequence of Corynebacterium casei LMG S-19264T (=DSM 44701T), isolated from a smear-ripened cheese.</title>
        <authorList>
            <consortium name="US DOE Joint Genome Institute (JGI-PGF)"/>
            <person name="Walter F."/>
            <person name="Albersmeier A."/>
            <person name="Kalinowski J."/>
            <person name="Ruckert C."/>
        </authorList>
    </citation>
    <scope>NUCLEOTIDE SEQUENCE</scope>
    <source>
        <strain evidence="8">NBRC 101628</strain>
    </source>
</reference>
<evidence type="ECO:0000256" key="5">
    <source>
        <dbReference type="ARBA" id="ARBA00022839"/>
    </source>
</evidence>
<keyword evidence="4 6" id="KW-0378">Hydrolase</keyword>
<dbReference type="PANTHER" id="PTHR34137">
    <property type="entry name" value="EXODEOXYRIBONUCLEASE 7 SMALL SUBUNIT"/>
    <property type="match status" value="1"/>
</dbReference>
<dbReference type="EMBL" id="BSNC01000005">
    <property type="protein sequence ID" value="GLP96810.1"/>
    <property type="molecule type" value="Genomic_DNA"/>
</dbReference>
<dbReference type="NCBIfam" id="NF002140">
    <property type="entry name" value="PRK00977.1-4"/>
    <property type="match status" value="1"/>
</dbReference>
<keyword evidence="9" id="KW-1185">Reference proteome</keyword>
<dbReference type="InterPro" id="IPR037004">
    <property type="entry name" value="Exonuc_VII_ssu_sf"/>
</dbReference>
<dbReference type="HAMAP" id="MF_00337">
    <property type="entry name" value="Exonuc_7_S"/>
    <property type="match status" value="1"/>
</dbReference>
<organism evidence="8 9">
    <name type="scientific">Paraferrimonas sedimenticola</name>
    <dbReference type="NCBI Taxonomy" id="375674"/>
    <lineage>
        <taxon>Bacteria</taxon>
        <taxon>Pseudomonadati</taxon>
        <taxon>Pseudomonadota</taxon>
        <taxon>Gammaproteobacteria</taxon>
        <taxon>Alteromonadales</taxon>
        <taxon>Ferrimonadaceae</taxon>
        <taxon>Paraferrimonas</taxon>
    </lineage>
</organism>
<keyword evidence="3 6" id="KW-0540">Nuclease</keyword>
<dbReference type="InterPro" id="IPR003761">
    <property type="entry name" value="Exonuc_VII_S"/>
</dbReference>
<dbReference type="Proteomes" id="UP001161422">
    <property type="component" value="Unassembled WGS sequence"/>
</dbReference>